<comment type="caution">
    <text evidence="8">The sequence shown here is derived from an EMBL/GenBank/DDBJ whole genome shotgun (WGS) entry which is preliminary data.</text>
</comment>
<protein>
    <recommendedName>
        <fullName evidence="3 7">GPN-loop GTPase 3</fullName>
    </recommendedName>
</protein>
<comment type="similarity">
    <text evidence="2 7">Belongs to the GPN-loop GTPase family.</text>
</comment>
<keyword evidence="9" id="KW-1185">Reference proteome</keyword>
<organism evidence="8 9">
    <name type="scientific">Cichlidogyrus casuarinus</name>
    <dbReference type="NCBI Taxonomy" id="1844966"/>
    <lineage>
        <taxon>Eukaryota</taxon>
        <taxon>Metazoa</taxon>
        <taxon>Spiralia</taxon>
        <taxon>Lophotrochozoa</taxon>
        <taxon>Platyhelminthes</taxon>
        <taxon>Monogenea</taxon>
        <taxon>Monopisthocotylea</taxon>
        <taxon>Dactylogyridea</taxon>
        <taxon>Ancyrocephalidae</taxon>
        <taxon>Cichlidogyrus</taxon>
    </lineage>
</organism>
<evidence type="ECO:0000256" key="2">
    <source>
        <dbReference type="ARBA" id="ARBA00005290"/>
    </source>
</evidence>
<name>A0ABD2QHA7_9PLAT</name>
<dbReference type="EMBL" id="JBJKFK010000189">
    <property type="protein sequence ID" value="KAL3318933.1"/>
    <property type="molecule type" value="Genomic_DNA"/>
</dbReference>
<dbReference type="InterPro" id="IPR004130">
    <property type="entry name" value="Gpn"/>
</dbReference>
<evidence type="ECO:0000313" key="8">
    <source>
        <dbReference type="EMBL" id="KAL3318933.1"/>
    </source>
</evidence>
<evidence type="ECO:0000256" key="1">
    <source>
        <dbReference type="ARBA" id="ARBA00002411"/>
    </source>
</evidence>
<keyword evidence="5 7" id="KW-0378">Hydrolase</keyword>
<dbReference type="InterPro" id="IPR030228">
    <property type="entry name" value="Gpn3"/>
</dbReference>
<evidence type="ECO:0000313" key="9">
    <source>
        <dbReference type="Proteomes" id="UP001626550"/>
    </source>
</evidence>
<dbReference type="PANTHER" id="PTHR21231">
    <property type="entry name" value="XPA-BINDING PROTEIN 1-RELATED"/>
    <property type="match status" value="1"/>
</dbReference>
<keyword evidence="6 7" id="KW-0342">GTP-binding</keyword>
<dbReference type="SUPFAM" id="SSF52540">
    <property type="entry name" value="P-loop containing nucleoside triphosphate hydrolases"/>
    <property type="match status" value="1"/>
</dbReference>
<dbReference type="Pfam" id="PF03029">
    <property type="entry name" value="ATP_bind_1"/>
    <property type="match status" value="1"/>
</dbReference>
<sequence>MPRFAQLVIGPAGCGKSSYCSLMQKHCHTIHHECKVVNLDPAAEYFDYEPDVDIRELIELDDVMMDDELKLGPNGGLVYCLEHLVQNLDWLDKEMGEDECDYFLFDCPGQIELYSHLPIMPKLVEYFQRKWDFRFVSVYILDARFLVDSSHLLAGMLSAMSAMLVLGTGHVNIMSKMDLLSEKQRKLVNARFLEPDTRYLVDLDHATPGHSQNFRRLTQSLADLLDQYSMIQFFPVNPDDEETIQAVLIQIDFCLQYDENVESHQRLYDQAEMGLSSINELEERLGFDG</sequence>
<accession>A0ABD2QHA7</accession>
<evidence type="ECO:0000256" key="3">
    <source>
        <dbReference type="ARBA" id="ARBA00014587"/>
    </source>
</evidence>
<comment type="function">
    <text evidence="1">Small GTPase required for proper localization of RNA polymerase II (RNAPII). May act at an RNAP assembly step prior to nuclear import.</text>
</comment>
<dbReference type="Gene3D" id="3.40.50.300">
    <property type="entry name" value="P-loop containing nucleotide triphosphate hydrolases"/>
    <property type="match status" value="1"/>
</dbReference>
<evidence type="ECO:0000256" key="6">
    <source>
        <dbReference type="ARBA" id="ARBA00023134"/>
    </source>
</evidence>
<comment type="subunit">
    <text evidence="7">Binds to RNA polymerase II (RNAPII).</text>
</comment>
<dbReference type="GO" id="GO:0005525">
    <property type="term" value="F:GTP binding"/>
    <property type="evidence" value="ECO:0007669"/>
    <property type="project" value="UniProtKB-KW"/>
</dbReference>
<evidence type="ECO:0000256" key="7">
    <source>
        <dbReference type="RuleBase" id="RU365059"/>
    </source>
</evidence>
<dbReference type="CDD" id="cd17872">
    <property type="entry name" value="GPN3"/>
    <property type="match status" value="1"/>
</dbReference>
<keyword evidence="4 7" id="KW-0547">Nucleotide-binding</keyword>
<comment type="function">
    <text evidence="7">Small GTPase required for proper nuclear import of RNA polymerase II and III (RNAPII and RNAPIII). May act at an RNAP assembly step prior to nuclear import.</text>
</comment>
<dbReference type="AlphaFoldDB" id="A0ABD2QHA7"/>
<reference evidence="8 9" key="1">
    <citation type="submission" date="2024-11" db="EMBL/GenBank/DDBJ databases">
        <title>Adaptive evolution of stress response genes in parasites aligns with host niche diversity.</title>
        <authorList>
            <person name="Hahn C."/>
            <person name="Resl P."/>
        </authorList>
    </citation>
    <scope>NUCLEOTIDE SEQUENCE [LARGE SCALE GENOMIC DNA]</scope>
    <source>
        <strain evidence="8">EGGRZ-B1_66</strain>
        <tissue evidence="8">Body</tissue>
    </source>
</reference>
<dbReference type="Proteomes" id="UP001626550">
    <property type="component" value="Unassembled WGS sequence"/>
</dbReference>
<evidence type="ECO:0000256" key="4">
    <source>
        <dbReference type="ARBA" id="ARBA00022741"/>
    </source>
</evidence>
<gene>
    <name evidence="8" type="primary">GPN3</name>
    <name evidence="8" type="ORF">Ciccas_002403</name>
</gene>
<proteinExistence type="inferred from homology"/>
<dbReference type="GO" id="GO:0016787">
    <property type="term" value="F:hydrolase activity"/>
    <property type="evidence" value="ECO:0007669"/>
    <property type="project" value="UniProtKB-KW"/>
</dbReference>
<dbReference type="PANTHER" id="PTHR21231:SF7">
    <property type="entry name" value="GPN-LOOP GTPASE 3"/>
    <property type="match status" value="1"/>
</dbReference>
<dbReference type="InterPro" id="IPR027417">
    <property type="entry name" value="P-loop_NTPase"/>
</dbReference>
<evidence type="ECO:0000256" key="5">
    <source>
        <dbReference type="ARBA" id="ARBA00022801"/>
    </source>
</evidence>